<organism evidence="2 3">
    <name type="scientific">Cymbomonas tetramitiformis</name>
    <dbReference type="NCBI Taxonomy" id="36881"/>
    <lineage>
        <taxon>Eukaryota</taxon>
        <taxon>Viridiplantae</taxon>
        <taxon>Chlorophyta</taxon>
        <taxon>Pyramimonadophyceae</taxon>
        <taxon>Pyramimonadales</taxon>
        <taxon>Pyramimonadaceae</taxon>
        <taxon>Cymbomonas</taxon>
    </lineage>
</organism>
<evidence type="ECO:0000256" key="1">
    <source>
        <dbReference type="SAM" id="MobiDB-lite"/>
    </source>
</evidence>
<evidence type="ECO:0000313" key="2">
    <source>
        <dbReference type="EMBL" id="KAK3262886.1"/>
    </source>
</evidence>
<feature type="compositionally biased region" description="Basic and acidic residues" evidence="1">
    <location>
        <begin position="191"/>
        <end position="205"/>
    </location>
</feature>
<feature type="compositionally biased region" description="Acidic residues" evidence="1">
    <location>
        <begin position="206"/>
        <end position="216"/>
    </location>
</feature>
<comment type="caution">
    <text evidence="2">The sequence shown here is derived from an EMBL/GenBank/DDBJ whole genome shotgun (WGS) entry which is preliminary data.</text>
</comment>
<gene>
    <name evidence="2" type="ORF">CYMTET_28284</name>
</gene>
<sequence length="454" mass="49682">MWGGGGAWGRGEDGSWQLLEGEEQEVAVVEELAQAGLEHVSKGSAHAEKAGASALTAAQKALKVGRAGSCDLALTDAGKALANTAVSSADAGVSAVEKALTCLRTYTEMSSTVRDTQSHMRRWRMAGTVDEEMEASCTELLTVTLKTANQAAKEAARAAIHAAVKACEVSRLLHNAVGELAVRQAEKEKAEAEARAKKEKEQEQEKSEEDDQDAEEELRKQKEAEEQARKELEEEEENLPNDAASLEKRVQVLLRVKNAMVLQEANAAVVSLQTQMHSLLPNRLQLLSVDKAVVQPISISQKRHLFSLLADLFDQGCDEFEKAAEEARAVQAAEKENISEEVPREAVLRAWWRDAYDSWLGWVLTGVKRRELAMPAPRVQVLRLASVVDMAAVCSMVETEVIRRVATIVHNLSDQSEIDSVKPFSEDSWRASNSELSAMCDDLILNVQGFVQGL</sequence>
<proteinExistence type="predicted"/>
<evidence type="ECO:0000313" key="3">
    <source>
        <dbReference type="Proteomes" id="UP001190700"/>
    </source>
</evidence>
<reference evidence="2 3" key="1">
    <citation type="journal article" date="2015" name="Genome Biol. Evol.">
        <title>Comparative Genomics of a Bacterivorous Green Alga Reveals Evolutionary Causalities and Consequences of Phago-Mixotrophic Mode of Nutrition.</title>
        <authorList>
            <person name="Burns J.A."/>
            <person name="Paasch A."/>
            <person name="Narechania A."/>
            <person name="Kim E."/>
        </authorList>
    </citation>
    <scope>NUCLEOTIDE SEQUENCE [LARGE SCALE GENOMIC DNA]</scope>
    <source>
        <strain evidence="2 3">PLY_AMNH</strain>
    </source>
</reference>
<feature type="compositionally biased region" description="Basic and acidic residues" evidence="1">
    <location>
        <begin position="217"/>
        <end position="232"/>
    </location>
</feature>
<dbReference type="AlphaFoldDB" id="A0AAE0FN62"/>
<feature type="region of interest" description="Disordered" evidence="1">
    <location>
        <begin position="191"/>
        <end position="243"/>
    </location>
</feature>
<protein>
    <submittedName>
        <fullName evidence="2">Uncharacterized protein</fullName>
    </submittedName>
</protein>
<dbReference type="EMBL" id="LGRX02015893">
    <property type="protein sequence ID" value="KAK3262886.1"/>
    <property type="molecule type" value="Genomic_DNA"/>
</dbReference>
<keyword evidence="3" id="KW-1185">Reference proteome</keyword>
<name>A0AAE0FN62_9CHLO</name>
<dbReference type="Proteomes" id="UP001190700">
    <property type="component" value="Unassembled WGS sequence"/>
</dbReference>
<accession>A0AAE0FN62</accession>